<dbReference type="EMBL" id="CAADFK010000049">
    <property type="protein sequence ID" value="VFK13583.1"/>
    <property type="molecule type" value="Genomic_DNA"/>
</dbReference>
<organism evidence="1">
    <name type="scientific">Candidatus Kentrum sp. LPFa</name>
    <dbReference type="NCBI Taxonomy" id="2126335"/>
    <lineage>
        <taxon>Bacteria</taxon>
        <taxon>Pseudomonadati</taxon>
        <taxon>Pseudomonadota</taxon>
        <taxon>Gammaproteobacteria</taxon>
        <taxon>Candidatus Kentrum</taxon>
    </lineage>
</organism>
<accession>A0A450W974</accession>
<proteinExistence type="predicted"/>
<protein>
    <recommendedName>
        <fullName evidence="2">Ribbon-helix-helix protein, copG family</fullName>
    </recommendedName>
</protein>
<gene>
    <name evidence="1" type="ORF">BECKLPF1236B_GA0070989_104913</name>
</gene>
<reference evidence="1" key="1">
    <citation type="submission" date="2019-02" db="EMBL/GenBank/DDBJ databases">
        <authorList>
            <person name="Gruber-Vodicka R. H."/>
            <person name="Seah K. B. B."/>
        </authorList>
    </citation>
    <scope>NUCLEOTIDE SEQUENCE</scope>
    <source>
        <strain evidence="1">BECK_S313</strain>
    </source>
</reference>
<dbReference type="AlphaFoldDB" id="A0A450W974"/>
<evidence type="ECO:0008006" key="2">
    <source>
        <dbReference type="Google" id="ProtNLM"/>
    </source>
</evidence>
<name>A0A450W974_9GAMM</name>
<sequence>MPRLTLDISDEIYKSVSSFARNRGISEDEAMKRAFALLAITDKAKGQGHYIGIVHGNDEELQAIARIEGLEE</sequence>
<evidence type="ECO:0000313" key="1">
    <source>
        <dbReference type="EMBL" id="VFK13583.1"/>
    </source>
</evidence>